<dbReference type="PANTHER" id="PTHR43673">
    <property type="entry name" value="NAD(P)H NITROREDUCTASE YDGI-RELATED"/>
    <property type="match status" value="1"/>
</dbReference>
<keyword evidence="5" id="KW-1185">Reference proteome</keyword>
<feature type="domain" description="Nitroreductase" evidence="3">
    <location>
        <begin position="13"/>
        <end position="156"/>
    </location>
</feature>
<gene>
    <name evidence="4" type="ORF">H8709_06655</name>
</gene>
<accession>A0A926IBX0</accession>
<evidence type="ECO:0000259" key="3">
    <source>
        <dbReference type="Pfam" id="PF00881"/>
    </source>
</evidence>
<organism evidence="4 5">
    <name type="scientific">Zongyangia hominis</name>
    <dbReference type="NCBI Taxonomy" id="2763677"/>
    <lineage>
        <taxon>Bacteria</taxon>
        <taxon>Bacillati</taxon>
        <taxon>Bacillota</taxon>
        <taxon>Clostridia</taxon>
        <taxon>Eubacteriales</taxon>
        <taxon>Oscillospiraceae</taxon>
        <taxon>Zongyangia</taxon>
    </lineage>
</organism>
<dbReference type="Gene3D" id="2.20.180.10">
    <property type="entry name" value="putative fmn-dependent nitroreductase like domains"/>
    <property type="match status" value="1"/>
</dbReference>
<dbReference type="EMBL" id="JACRTC010000004">
    <property type="protein sequence ID" value="MBC8570510.1"/>
    <property type="molecule type" value="Genomic_DNA"/>
</dbReference>
<comment type="caution">
    <text evidence="4">The sequence shown here is derived from an EMBL/GenBank/DDBJ whole genome shotgun (WGS) entry which is preliminary data.</text>
</comment>
<dbReference type="PANTHER" id="PTHR43673:SF10">
    <property type="entry name" value="NADH DEHYDROGENASE_NAD(P)H NITROREDUCTASE XCC3605-RELATED"/>
    <property type="match status" value="1"/>
</dbReference>
<comment type="similarity">
    <text evidence="1">Belongs to the nitroreductase family.</text>
</comment>
<evidence type="ECO:0000313" key="4">
    <source>
        <dbReference type="EMBL" id="MBC8570510.1"/>
    </source>
</evidence>
<dbReference type="SUPFAM" id="SSF55469">
    <property type="entry name" value="FMN-dependent nitroreductase-like"/>
    <property type="match status" value="1"/>
</dbReference>
<protein>
    <submittedName>
        <fullName evidence="4">Nitroreductase family protein</fullName>
    </submittedName>
</protein>
<dbReference type="InterPro" id="IPR023312">
    <property type="entry name" value="Put_nitroreductase_C_bac"/>
</dbReference>
<evidence type="ECO:0000313" key="5">
    <source>
        <dbReference type="Proteomes" id="UP000660861"/>
    </source>
</evidence>
<evidence type="ECO:0000256" key="2">
    <source>
        <dbReference type="ARBA" id="ARBA00023002"/>
    </source>
</evidence>
<dbReference type="Pfam" id="PF00881">
    <property type="entry name" value="Nitroreductase"/>
    <property type="match status" value="1"/>
</dbReference>
<keyword evidence="2" id="KW-0560">Oxidoreductase</keyword>
<proteinExistence type="inferred from homology"/>
<dbReference type="GO" id="GO:0016491">
    <property type="term" value="F:oxidoreductase activity"/>
    <property type="evidence" value="ECO:0007669"/>
    <property type="project" value="UniProtKB-KW"/>
</dbReference>
<evidence type="ECO:0000256" key="1">
    <source>
        <dbReference type="ARBA" id="ARBA00007118"/>
    </source>
</evidence>
<reference evidence="4" key="1">
    <citation type="submission" date="2020-08" db="EMBL/GenBank/DDBJ databases">
        <title>Genome public.</title>
        <authorList>
            <person name="Liu C."/>
            <person name="Sun Q."/>
        </authorList>
    </citation>
    <scope>NUCLEOTIDE SEQUENCE</scope>
    <source>
        <strain evidence="4">NSJ-54</strain>
    </source>
</reference>
<dbReference type="InterPro" id="IPR000415">
    <property type="entry name" value="Nitroreductase-like"/>
</dbReference>
<dbReference type="Proteomes" id="UP000660861">
    <property type="component" value="Unassembled WGS sequence"/>
</dbReference>
<sequence length="203" mass="23221">MAGMIRDLSKQNRSYTCFNQSTAVPYELLEGLVDAARYAPSCLNIQPLRYVISCTERKNQLIFPCINWNVLLRGYDGPRDGQKPMAYLVILADKSLMPEDEMMWIDIGLASQTIMLAAVEQGLGGCMIANFDKARLCRSLRLEKWYDPALILALGKPNERIFLDYITEHDATEFYRDKEGYLHIPKRKLEDVILPLDPGELQK</sequence>
<dbReference type="InterPro" id="IPR029479">
    <property type="entry name" value="Nitroreductase"/>
</dbReference>
<dbReference type="CDD" id="cd02062">
    <property type="entry name" value="Nitro_FMN_reductase"/>
    <property type="match status" value="1"/>
</dbReference>
<dbReference type="Gene3D" id="3.40.109.10">
    <property type="entry name" value="NADH Oxidase"/>
    <property type="match status" value="1"/>
</dbReference>
<name>A0A926IBX0_9FIRM</name>
<dbReference type="AlphaFoldDB" id="A0A926IBX0"/>